<dbReference type="SUPFAM" id="SSF58104">
    <property type="entry name" value="Methyl-accepting chemotaxis protein (MCP) signaling domain"/>
    <property type="match status" value="1"/>
</dbReference>
<dbReference type="InterPro" id="IPR004090">
    <property type="entry name" value="Chemotax_Me-accpt_rcpt"/>
</dbReference>
<dbReference type="PANTHER" id="PTHR32089:SF112">
    <property type="entry name" value="LYSOZYME-LIKE PROTEIN-RELATED"/>
    <property type="match status" value="1"/>
</dbReference>
<keyword evidence="5" id="KW-1133">Transmembrane helix</keyword>
<accession>A0A7G8BPA7</accession>
<dbReference type="GO" id="GO:0006935">
    <property type="term" value="P:chemotaxis"/>
    <property type="evidence" value="ECO:0007669"/>
    <property type="project" value="InterPro"/>
</dbReference>
<dbReference type="SMART" id="SM00304">
    <property type="entry name" value="HAMP"/>
    <property type="match status" value="1"/>
</dbReference>
<dbReference type="GO" id="GO:0016020">
    <property type="term" value="C:membrane"/>
    <property type="evidence" value="ECO:0007669"/>
    <property type="project" value="UniProtKB-SubCell"/>
</dbReference>
<dbReference type="GO" id="GO:0007165">
    <property type="term" value="P:signal transduction"/>
    <property type="evidence" value="ECO:0007669"/>
    <property type="project" value="UniProtKB-KW"/>
</dbReference>
<proteinExistence type="inferred from homology"/>
<keyword evidence="5" id="KW-0812">Transmembrane</keyword>
<keyword evidence="2 4" id="KW-0807">Transducer</keyword>
<dbReference type="CDD" id="cd11386">
    <property type="entry name" value="MCP_signal"/>
    <property type="match status" value="1"/>
</dbReference>
<reference evidence="8 9" key="1">
    <citation type="submission" date="2020-08" db="EMBL/GenBank/DDBJ databases">
        <title>Edaphobacter telluris sp. nov. and Acidobacterium dinghuensis sp. nov., two acidobacteria isolated from forest soil.</title>
        <authorList>
            <person name="Fu J."/>
            <person name="Qiu L."/>
        </authorList>
    </citation>
    <scope>NUCLEOTIDE SEQUENCE [LARGE SCALE GENOMIC DNA]</scope>
    <source>
        <strain evidence="8">4Y35</strain>
    </source>
</reference>
<dbReference type="KEGG" id="adin:H7849_11055"/>
<sequence length="575" mass="61601">MSFTHSRLTNKLRLSTGVLVLSILLGSCAAYLKMRQASQLSESVAADQIPALTAVRDLRVALLDSSNALKAYMLFGMDPNMATRYRTTFEQSKAAANDAISRIQAKGQVIDAMAGAAQVDAMLSEYHAFAEGEDRVVAMAIGQGSDATSKAYDMLQGEVADHENACRKAASTVVAAVMQEANSSLRETVHSMHLQAIYLWLAIAFGGIVGSALAEFSIRRVVRSVVLVANRAQHIAEGDLTGEALHIDSNDEVGSLATSINRMQDNLREMIRTMMEIANTVNGDSAKLANSAAENFRRTKEQSLQTQQAATAMQEMSISIAEVSKHAQNAAENAKEASKTARHGGSTVEQMLMSMQSIADSVRNTAATVQRLGKESEQIIRIVNVIEEIAQKTNLLALNAAIEAARAGEQGRGFAVVAGEVRRLAESTRNATSEIGQMIEGIRAHTLSAVEAMESGTTTVNEGVETTTRAGEALQRIIHMADQVDGMIAQIAAAAMQQSEAARQSSANVDIINRLGEENAAAIPESNAIVNSVQTGARRLQEHIANFRLEENRASSRKNYATQGLSIQPVPAYGD</sequence>
<feature type="domain" description="HAMP" evidence="7">
    <location>
        <begin position="219"/>
        <end position="272"/>
    </location>
</feature>
<dbReference type="PANTHER" id="PTHR32089">
    <property type="entry name" value="METHYL-ACCEPTING CHEMOTAXIS PROTEIN MCPB"/>
    <property type="match status" value="1"/>
</dbReference>
<dbReference type="CDD" id="cd06225">
    <property type="entry name" value="HAMP"/>
    <property type="match status" value="1"/>
</dbReference>
<dbReference type="InterPro" id="IPR004089">
    <property type="entry name" value="MCPsignal_dom"/>
</dbReference>
<evidence type="ECO:0000313" key="9">
    <source>
        <dbReference type="Proteomes" id="UP000515312"/>
    </source>
</evidence>
<dbReference type="SMART" id="SM00283">
    <property type="entry name" value="MA"/>
    <property type="match status" value="1"/>
</dbReference>
<dbReference type="RefSeq" id="WP_186746504.1">
    <property type="nucleotide sequence ID" value="NZ_CP060394.1"/>
</dbReference>
<dbReference type="Gene3D" id="1.10.287.950">
    <property type="entry name" value="Methyl-accepting chemotaxis protein"/>
    <property type="match status" value="1"/>
</dbReference>
<keyword evidence="5" id="KW-0472">Membrane</keyword>
<feature type="transmembrane region" description="Helical" evidence="5">
    <location>
        <begin position="197"/>
        <end position="214"/>
    </location>
</feature>
<dbReference type="PRINTS" id="PR00260">
    <property type="entry name" value="CHEMTRNSDUCR"/>
</dbReference>
<name>A0A7G8BPA7_9BACT</name>
<dbReference type="EMBL" id="CP060394">
    <property type="protein sequence ID" value="QNI34377.1"/>
    <property type="molecule type" value="Genomic_DNA"/>
</dbReference>
<dbReference type="FunFam" id="1.10.287.950:FF:000001">
    <property type="entry name" value="Methyl-accepting chemotaxis sensory transducer"/>
    <property type="match status" value="1"/>
</dbReference>
<keyword evidence="9" id="KW-1185">Reference proteome</keyword>
<comment type="subcellular location">
    <subcellularLocation>
        <location evidence="1">Membrane</location>
    </subcellularLocation>
</comment>
<comment type="similarity">
    <text evidence="3">Belongs to the methyl-accepting chemotaxis (MCP) protein family.</text>
</comment>
<evidence type="ECO:0000259" key="7">
    <source>
        <dbReference type="PROSITE" id="PS50885"/>
    </source>
</evidence>
<feature type="domain" description="Methyl-accepting transducer" evidence="6">
    <location>
        <begin position="277"/>
        <end position="513"/>
    </location>
</feature>
<evidence type="ECO:0000256" key="4">
    <source>
        <dbReference type="PROSITE-ProRule" id="PRU00284"/>
    </source>
</evidence>
<evidence type="ECO:0000313" key="8">
    <source>
        <dbReference type="EMBL" id="QNI34377.1"/>
    </source>
</evidence>
<evidence type="ECO:0000256" key="5">
    <source>
        <dbReference type="SAM" id="Phobius"/>
    </source>
</evidence>
<dbReference type="AlphaFoldDB" id="A0A7G8BPA7"/>
<dbReference type="PROSITE" id="PS50111">
    <property type="entry name" value="CHEMOTAXIS_TRANSDUC_2"/>
    <property type="match status" value="1"/>
</dbReference>
<evidence type="ECO:0000256" key="3">
    <source>
        <dbReference type="ARBA" id="ARBA00029447"/>
    </source>
</evidence>
<gene>
    <name evidence="8" type="ORF">H7849_11055</name>
</gene>
<dbReference type="Pfam" id="PF00672">
    <property type="entry name" value="HAMP"/>
    <property type="match status" value="1"/>
</dbReference>
<protein>
    <submittedName>
        <fullName evidence="8">Methyl-accepting chemotaxis protein</fullName>
    </submittedName>
</protein>
<evidence type="ECO:0000256" key="1">
    <source>
        <dbReference type="ARBA" id="ARBA00004370"/>
    </source>
</evidence>
<evidence type="ECO:0000256" key="2">
    <source>
        <dbReference type="ARBA" id="ARBA00023224"/>
    </source>
</evidence>
<dbReference type="InterPro" id="IPR003660">
    <property type="entry name" value="HAMP_dom"/>
</dbReference>
<dbReference type="GO" id="GO:0004888">
    <property type="term" value="F:transmembrane signaling receptor activity"/>
    <property type="evidence" value="ECO:0007669"/>
    <property type="project" value="InterPro"/>
</dbReference>
<dbReference type="PROSITE" id="PS50885">
    <property type="entry name" value="HAMP"/>
    <property type="match status" value="1"/>
</dbReference>
<dbReference type="Proteomes" id="UP000515312">
    <property type="component" value="Chromosome"/>
</dbReference>
<evidence type="ECO:0000259" key="6">
    <source>
        <dbReference type="PROSITE" id="PS50111"/>
    </source>
</evidence>
<organism evidence="8 9">
    <name type="scientific">Alloacidobacterium dinghuense</name>
    <dbReference type="NCBI Taxonomy" id="2763107"/>
    <lineage>
        <taxon>Bacteria</taxon>
        <taxon>Pseudomonadati</taxon>
        <taxon>Acidobacteriota</taxon>
        <taxon>Terriglobia</taxon>
        <taxon>Terriglobales</taxon>
        <taxon>Acidobacteriaceae</taxon>
        <taxon>Alloacidobacterium</taxon>
    </lineage>
</organism>
<dbReference type="PROSITE" id="PS51257">
    <property type="entry name" value="PROKAR_LIPOPROTEIN"/>
    <property type="match status" value="1"/>
</dbReference>
<dbReference type="Pfam" id="PF00015">
    <property type="entry name" value="MCPsignal"/>
    <property type="match status" value="1"/>
</dbReference>